<sequence length="2087" mass="229085">MEIQYFLPSEIARLVLGYLKEQNCLKTYQSFLKESPHLLEYISLLKGGQEYPTTIAGKNLLNMLQEYAALKLCNESKCTTNPVNALWRQFDSVVEHLKDRQVMSTRLWKGTTQTARTRCQIVDNSLAKAARCKEISSALKGKESNVNMVMDVSSIPTTVDRAEERIHRSSGVTVSRLVPNSVDSNCCRQSIQAVGGTEKNVSAMGNKVASHSVSFRTRSKTGKSMQPSNDCDTSFNTGVSSVLSENAPVGLEKDLSSTVLRDTVSDDKRDSSDKIDVSVCCDDHLEENLSNCDSGKCVDEEIDVEGACDTLDIHDMSSPKKASNIVIRSPLELQVIKNNSIKCSKIFTESVTNPNSLDISQRKSLSETLICRQQQTIDSQLQESDSSLQQTETGPKCFQAMNLLSSQTSTGPIQIPVDNTNMTQSSQTSAIKNTERKEISTTSELVTPTKQHPNRQGSENFISSAKLLQSLTDAFQTGKSPRRKKPPKKRVSTACASDKSATEGATHIDYNSSIAGTSQEIIEKLLNDTTLHEKLAENINKGLNGNKHSGAKSKNPKKKDMNYYTTSSSLDDLFDMQETQMADDAIQGIINLTKNDTTFDSLFKLFFDDKEDDCSPVENRHSSEEIAVKGHCADVESSDLPSFSSSSKDTQPFSPHAMPISPLCREMLAQSPRLASNNSIEAGPETYASTAVSNSDSPVTVKSVVCASNEIVSPHTPAKANFPLNSQNIVQTPVSDLSTVSSTLINIRTSEPVQSTAGMVMTNTPVPSSSYNQHLRNSAATVTPSRTSMIMEPMFSTNGNYNAVHHGHLPYSPSVCEEITLPSTPNGQDYTLHHCSSPVSPHMSQATACLAINSDLTNSVPPVVTEVEVAFSSSVSPRLTSRPKLDLTHATSQMGGNEARTTQQPGTYHSFIKEVVTNGKNSTPVSCINAPVLNSYNVGNLALPISKPYGNGIDPLSETSNLVPSKSYRQVTTATINSHPSLLTTATNVFGSTINLADAASILPESFPMPQTELHISTDNKDTQAQPKKRKGRRIRIENSRKNKETSDFDTKVVPNVAATHQVIMSSGSSNSTQPLSINASDVNIINHKLIILSPGGKSLIQIPIMGYEHNAELETVSGTVANCPDNIQIWSENLETNTQLALISTVASTFTTETTTTCGTTHKHVTYQPGKTALEYNSTSMAASGTCEGLLLPTYVPEMGDDEQISQQETLAFENEEPVPKSCSGTAFDILESKTSPSERKSSLDSSDKLIAYPLGLLCSKNKGIHVRALDFGQIKTSCVKVLHAEQEQSKNGKTDGNKFENQVTGFAKAVPKSRDSSIERVATDNCENDPEVVEKENKAITTNKCRDLKQIDKETTICKPTGPATIMSKPKLVMNSNLNPGELRMPGFGRGRRNSENEELVGVGKFRKTYRKTIKQEEMEMTTVDEKEFPKMSAKSKPKRVTPKRGATRTAFPKSGGKKEDSSDRAAIKDVPDDNPAEHTRKTALNLSLDPGSLEICIDQTEVKAQNGKEKLNKKSDMNQNAIEKDTKEAKKTHKRDSKGKGEEFADSNSTDSREKKSRKSAQEKCSILSQSNSVGQDSEHSKPCSEKEITGQPLNEPMETGMGEESKKQMSCDAMPSPPKPKSRRRTSKCDSDKDSTLLLQSSTLINSCKNWKVSLKKPSTGRRNKKDGKSKDSKEKRNRKKLDETAKSSSDTSNVQVLDDRLCTRNAKHNTDTVLKSKKASKDKTLHPESLVADFVQLKERENKCKEAAYITSPCPKELRSSLTPVVRIPKVDDKEENKVNRNSFENVKAVNSKDHGEQLKNIDLEQEKVVIKGINLDINQISEEEIENACLSISETPVPNQKDDMLSSHIFHTAQHWSENNESVFETSHCGKGLSTSTLMKQTYESVKTSADSSSDIDETPRKCEVLEKLGLTPKKIESEKTWELYSSHRPNVMNVIITQPSPSTKGSNPSEMKTPAKIKTPRKRVSTPHKVLTSPVTKLKSPLQSTYVSPARNNSTISLGECRTKENQEEPQNSQQRGQKRSFGEVLKQCDLQPTKKVKQPQKREKKPDVMSKLQSLDIDALLSRVHNQGQSNGSSSPFSS</sequence>
<comment type="caution">
    <text evidence="2">The sequence shown here is derived from an EMBL/GenBank/DDBJ whole genome shotgun (WGS) entry which is preliminary data.</text>
</comment>
<evidence type="ECO:0008006" key="4">
    <source>
        <dbReference type="Google" id="ProtNLM"/>
    </source>
</evidence>
<feature type="compositionally biased region" description="Basic and acidic residues" evidence="1">
    <location>
        <begin position="1509"/>
        <end position="1532"/>
    </location>
</feature>
<gene>
    <name evidence="2" type="ORF">ACJMK2_029160</name>
</gene>
<protein>
    <recommendedName>
        <fullName evidence="4">LisH domain-containing protein</fullName>
    </recommendedName>
</protein>
<dbReference type="PANTHER" id="PTHR15087:SF14">
    <property type="entry name" value="PROTEIN NPAT"/>
    <property type="match status" value="1"/>
</dbReference>
<feature type="compositionally biased region" description="Basic and acidic residues" evidence="1">
    <location>
        <begin position="1671"/>
        <end position="1690"/>
    </location>
</feature>
<feature type="compositionally biased region" description="Polar residues" evidence="1">
    <location>
        <begin position="1988"/>
        <end position="2004"/>
    </location>
</feature>
<dbReference type="InterPro" id="IPR006594">
    <property type="entry name" value="LisH"/>
</dbReference>
<organism evidence="2 3">
    <name type="scientific">Sinanodonta woodiana</name>
    <name type="common">Chinese pond mussel</name>
    <name type="synonym">Anodonta woodiana</name>
    <dbReference type="NCBI Taxonomy" id="1069815"/>
    <lineage>
        <taxon>Eukaryota</taxon>
        <taxon>Metazoa</taxon>
        <taxon>Spiralia</taxon>
        <taxon>Lophotrochozoa</taxon>
        <taxon>Mollusca</taxon>
        <taxon>Bivalvia</taxon>
        <taxon>Autobranchia</taxon>
        <taxon>Heteroconchia</taxon>
        <taxon>Palaeoheterodonta</taxon>
        <taxon>Unionida</taxon>
        <taxon>Unionoidea</taxon>
        <taxon>Unionidae</taxon>
        <taxon>Unioninae</taxon>
        <taxon>Sinanodonta</taxon>
    </lineage>
</organism>
<dbReference type="InterPro" id="IPR052850">
    <property type="entry name" value="NPAT_LisH"/>
</dbReference>
<feature type="compositionally biased region" description="Polar residues" evidence="1">
    <location>
        <begin position="440"/>
        <end position="457"/>
    </location>
</feature>
<feature type="region of interest" description="Disordered" evidence="1">
    <location>
        <begin position="475"/>
        <end position="502"/>
    </location>
</feature>
<evidence type="ECO:0000256" key="1">
    <source>
        <dbReference type="SAM" id="MobiDB-lite"/>
    </source>
</evidence>
<proteinExistence type="predicted"/>
<dbReference type="Proteomes" id="UP001634394">
    <property type="component" value="Unassembled WGS sequence"/>
</dbReference>
<feature type="region of interest" description="Disordered" evidence="1">
    <location>
        <begin position="539"/>
        <end position="561"/>
    </location>
</feature>
<feature type="compositionally biased region" description="Basic residues" evidence="1">
    <location>
        <begin position="1436"/>
        <end position="1449"/>
    </location>
</feature>
<feature type="compositionally biased region" description="Polar residues" evidence="1">
    <location>
        <begin position="1691"/>
        <end position="1700"/>
    </location>
</feature>
<feature type="region of interest" description="Disordered" evidence="1">
    <location>
        <begin position="417"/>
        <end position="457"/>
    </location>
</feature>
<feature type="compositionally biased region" description="Polar residues" evidence="1">
    <location>
        <begin position="1570"/>
        <end position="1579"/>
    </location>
</feature>
<feature type="compositionally biased region" description="Basic and acidic residues" evidence="1">
    <location>
        <begin position="1459"/>
        <end position="1483"/>
    </location>
</feature>
<feature type="region of interest" description="Disordered" evidence="1">
    <location>
        <begin position="1943"/>
        <end position="2059"/>
    </location>
</feature>
<feature type="compositionally biased region" description="Basic and acidic residues" evidence="1">
    <location>
        <begin position="1580"/>
        <end position="1592"/>
    </location>
</feature>
<name>A0ABD3XB52_SINWO</name>
<feature type="region of interest" description="Disordered" evidence="1">
    <location>
        <begin position="1506"/>
        <end position="1640"/>
    </location>
</feature>
<reference evidence="2 3" key="1">
    <citation type="submission" date="2024-11" db="EMBL/GenBank/DDBJ databases">
        <title>Chromosome-level genome assembly of the freshwater bivalve Anodonta woodiana.</title>
        <authorList>
            <person name="Chen X."/>
        </authorList>
    </citation>
    <scope>NUCLEOTIDE SEQUENCE [LARGE SCALE GENOMIC DNA]</scope>
    <source>
        <strain evidence="2">MN2024</strain>
        <tissue evidence="2">Gills</tissue>
    </source>
</reference>
<feature type="compositionally biased region" description="Basic and acidic residues" evidence="1">
    <location>
        <begin position="1035"/>
        <end position="1049"/>
    </location>
</feature>
<feature type="region of interest" description="Disordered" evidence="1">
    <location>
        <begin position="1427"/>
        <end position="1494"/>
    </location>
</feature>
<dbReference type="EMBL" id="JBJQND010000003">
    <property type="protein sequence ID" value="KAL3882856.1"/>
    <property type="molecule type" value="Genomic_DNA"/>
</dbReference>
<evidence type="ECO:0000313" key="2">
    <source>
        <dbReference type="EMBL" id="KAL3882856.1"/>
    </source>
</evidence>
<feature type="region of interest" description="Disordered" evidence="1">
    <location>
        <begin position="1018"/>
        <end position="1049"/>
    </location>
</feature>
<feature type="region of interest" description="Disordered" evidence="1">
    <location>
        <begin position="1654"/>
        <end position="1711"/>
    </location>
</feature>
<dbReference type="PANTHER" id="PTHR15087">
    <property type="entry name" value="PROTEIN NPAT"/>
    <property type="match status" value="1"/>
</dbReference>
<evidence type="ECO:0000313" key="3">
    <source>
        <dbReference type="Proteomes" id="UP001634394"/>
    </source>
</evidence>
<feature type="compositionally biased region" description="Polar residues" evidence="1">
    <location>
        <begin position="417"/>
        <end position="432"/>
    </location>
</feature>
<feature type="compositionally biased region" description="Polar residues" evidence="1">
    <location>
        <begin position="1943"/>
        <end position="1957"/>
    </location>
</feature>
<dbReference type="PROSITE" id="PS50896">
    <property type="entry name" value="LISH"/>
    <property type="match status" value="1"/>
</dbReference>
<keyword evidence="3" id="KW-1185">Reference proteome</keyword>
<accession>A0ABD3XB52</accession>
<feature type="compositionally biased region" description="Basic residues" evidence="1">
    <location>
        <begin position="480"/>
        <end position="491"/>
    </location>
</feature>